<name>A0A7R9LD13_9ACAR</name>
<accession>A0A7R9LD13</accession>
<dbReference type="AlphaFoldDB" id="A0A7R9LD13"/>
<evidence type="ECO:0000256" key="3">
    <source>
        <dbReference type="ARBA" id="ARBA00007084"/>
    </source>
</evidence>
<dbReference type="SUPFAM" id="SSF46785">
    <property type="entry name" value="Winged helix' DNA-binding domain"/>
    <property type="match status" value="1"/>
</dbReference>
<evidence type="ECO:0000256" key="5">
    <source>
        <dbReference type="ARBA" id="ARBA00022490"/>
    </source>
</evidence>
<evidence type="ECO:0000256" key="7">
    <source>
        <dbReference type="ARBA" id="ARBA00023242"/>
    </source>
</evidence>
<keyword evidence="6" id="KW-0736">Signalosome</keyword>
<dbReference type="SMART" id="SM00088">
    <property type="entry name" value="PINT"/>
    <property type="match status" value="1"/>
</dbReference>
<comment type="subcellular location">
    <subcellularLocation>
        <location evidence="2">Cytoplasm</location>
    </subcellularLocation>
    <subcellularLocation>
        <location evidence="1">Nucleus</location>
    </subcellularLocation>
</comment>
<evidence type="ECO:0000256" key="2">
    <source>
        <dbReference type="ARBA" id="ARBA00004496"/>
    </source>
</evidence>
<dbReference type="PANTHER" id="PTHR10758:SF1">
    <property type="entry name" value="COP9 SIGNALOSOME COMPLEX SUBUNIT 3"/>
    <property type="match status" value="1"/>
</dbReference>
<dbReference type="GO" id="GO:0005737">
    <property type="term" value="C:cytoplasm"/>
    <property type="evidence" value="ECO:0007669"/>
    <property type="project" value="UniProtKB-SubCell"/>
</dbReference>
<dbReference type="PROSITE" id="PS50250">
    <property type="entry name" value="PCI"/>
    <property type="match status" value="1"/>
</dbReference>
<evidence type="ECO:0000313" key="9">
    <source>
        <dbReference type="EMBL" id="CAD7639154.1"/>
    </source>
</evidence>
<dbReference type="FunFam" id="1.10.10.10:FF:000354">
    <property type="entry name" value="COP9 signalosome complex subunit 3"/>
    <property type="match status" value="1"/>
</dbReference>
<dbReference type="InterPro" id="IPR036390">
    <property type="entry name" value="WH_DNA-bd_sf"/>
</dbReference>
<gene>
    <name evidence="9" type="ORF">ONB1V03_LOCUS1813</name>
</gene>
<dbReference type="GO" id="GO:0006511">
    <property type="term" value="P:ubiquitin-dependent protein catabolic process"/>
    <property type="evidence" value="ECO:0007669"/>
    <property type="project" value="TreeGrafter"/>
</dbReference>
<evidence type="ECO:0000256" key="6">
    <source>
        <dbReference type="ARBA" id="ARBA00022790"/>
    </source>
</evidence>
<reference evidence="9" key="1">
    <citation type="submission" date="2020-11" db="EMBL/GenBank/DDBJ databases">
        <authorList>
            <person name="Tran Van P."/>
        </authorList>
    </citation>
    <scope>NUCLEOTIDE SEQUENCE</scope>
</reference>
<dbReference type="Proteomes" id="UP000728032">
    <property type="component" value="Unassembled WGS sequence"/>
</dbReference>
<comment type="similarity">
    <text evidence="3">Belongs to the CSN3 family.</text>
</comment>
<proteinExistence type="inferred from homology"/>
<evidence type="ECO:0000313" key="10">
    <source>
        <dbReference type="Proteomes" id="UP000728032"/>
    </source>
</evidence>
<dbReference type="PANTHER" id="PTHR10758">
    <property type="entry name" value="26S PROTEASOME NON-ATPASE REGULATORY SUBUNIT 3/COP9 SIGNALOSOME COMPLEX SUBUNIT 3"/>
    <property type="match status" value="1"/>
</dbReference>
<sequence>MASPLEQFVVTVRNYSSQGSFEQLSDYIAKNSDILSKNSVHLEDVMQTLDLQEHSLGIMAILCAKLNLPNVDNESLFIQIQEFIAGCNGEQIRASPETFASLCHLLTQRLVDQRQAIRGIEVLSNAITKVQLNGSQLTSIHADICQLCLLAKCLKPALHFLDTDITEISKENGHYDVKYFLLYYYYGGLIYAALKNYDRSLYFFQVALTTPSMAVSHIMLEAYKKYVLVALILDGKVPPLPKYTSQVVNRFIKPLSQPYTDLVSAYASNNAEELTAVINKYTEVFTRDTNIGLVKQCVSSLHKKNIQRLTKTFMTLSLNDMATKVQLTNAKQAEKHILDMIEDGEIFASIDQRDGMVVFLDNPEKYNSPLMYRQIEDDMRKCIQLDDKLKQMDYDIALNPKYIQKVRTEVE</sequence>
<dbReference type="FunFam" id="1.25.40.570:FF:000008">
    <property type="entry name" value="COP9 signalosome complex subunit 3"/>
    <property type="match status" value="1"/>
</dbReference>
<dbReference type="Gene3D" id="1.25.40.570">
    <property type="match status" value="1"/>
</dbReference>
<dbReference type="InterPro" id="IPR000717">
    <property type="entry name" value="PCI_dom"/>
</dbReference>
<dbReference type="GO" id="GO:0008180">
    <property type="term" value="C:COP9 signalosome"/>
    <property type="evidence" value="ECO:0007669"/>
    <property type="project" value="UniProtKB-KW"/>
</dbReference>
<keyword evidence="5" id="KW-0963">Cytoplasm</keyword>
<evidence type="ECO:0000259" key="8">
    <source>
        <dbReference type="PROSITE" id="PS50250"/>
    </source>
</evidence>
<organism evidence="9">
    <name type="scientific">Oppiella nova</name>
    <dbReference type="NCBI Taxonomy" id="334625"/>
    <lineage>
        <taxon>Eukaryota</taxon>
        <taxon>Metazoa</taxon>
        <taxon>Ecdysozoa</taxon>
        <taxon>Arthropoda</taxon>
        <taxon>Chelicerata</taxon>
        <taxon>Arachnida</taxon>
        <taxon>Acari</taxon>
        <taxon>Acariformes</taxon>
        <taxon>Sarcoptiformes</taxon>
        <taxon>Oribatida</taxon>
        <taxon>Brachypylina</taxon>
        <taxon>Oppioidea</taxon>
        <taxon>Oppiidae</taxon>
        <taxon>Oppiella</taxon>
    </lineage>
</organism>
<evidence type="ECO:0000256" key="4">
    <source>
        <dbReference type="ARBA" id="ARBA00014878"/>
    </source>
</evidence>
<dbReference type="EMBL" id="OC915187">
    <property type="protein sequence ID" value="CAD7639154.1"/>
    <property type="molecule type" value="Genomic_DNA"/>
</dbReference>
<keyword evidence="7" id="KW-0539">Nucleus</keyword>
<dbReference type="Pfam" id="PF22788">
    <property type="entry name" value="COP9_hel_rpt"/>
    <property type="match status" value="1"/>
</dbReference>
<dbReference type="EMBL" id="CAJPVJ010000362">
    <property type="protein sequence ID" value="CAG2162214.1"/>
    <property type="molecule type" value="Genomic_DNA"/>
</dbReference>
<dbReference type="Pfam" id="PF01399">
    <property type="entry name" value="PCI"/>
    <property type="match status" value="1"/>
</dbReference>
<evidence type="ECO:0000256" key="1">
    <source>
        <dbReference type="ARBA" id="ARBA00004123"/>
    </source>
</evidence>
<feature type="domain" description="PCI" evidence="8">
    <location>
        <begin position="199"/>
        <end position="364"/>
    </location>
</feature>
<protein>
    <recommendedName>
        <fullName evidence="4">COP9 signalosome complex subunit 3</fullName>
    </recommendedName>
</protein>
<dbReference type="InterPro" id="IPR055089">
    <property type="entry name" value="COP9_N"/>
</dbReference>
<keyword evidence="10" id="KW-1185">Reference proteome</keyword>
<dbReference type="OrthoDB" id="29061at2759"/>
<dbReference type="InterPro" id="IPR050756">
    <property type="entry name" value="CSN3"/>
</dbReference>